<feature type="transmembrane region" description="Helical" evidence="2">
    <location>
        <begin position="119"/>
        <end position="142"/>
    </location>
</feature>
<dbReference type="SUPFAM" id="SSF81321">
    <property type="entry name" value="Family A G protein-coupled receptor-like"/>
    <property type="match status" value="1"/>
</dbReference>
<protein>
    <submittedName>
        <fullName evidence="3">Uncharacterized protein</fullName>
    </submittedName>
</protein>
<dbReference type="PROSITE" id="PS50096">
    <property type="entry name" value="IQ"/>
    <property type="match status" value="1"/>
</dbReference>
<keyword evidence="2" id="KW-0472">Membrane</keyword>
<feature type="transmembrane region" description="Helical" evidence="2">
    <location>
        <begin position="197"/>
        <end position="220"/>
    </location>
</feature>
<feature type="transmembrane region" description="Helical" evidence="2">
    <location>
        <begin position="304"/>
        <end position="331"/>
    </location>
</feature>
<feature type="region of interest" description="Disordered" evidence="1">
    <location>
        <begin position="495"/>
        <end position="554"/>
    </location>
</feature>
<dbReference type="AlphaFoldDB" id="A0A7S3V405"/>
<keyword evidence="2" id="KW-0812">Transmembrane</keyword>
<accession>A0A7S3V405</accession>
<sequence length="658" mass="74346">MAGFACFEEGANNSNPIAYENATFVETDCLHLHSEEVNGNWTLYTCEDAASIYMGNGTSLLGTTMDLNVLLATVSSTCCDTTTEKREENPKSLTRDELREFWWNVVAVEEFREGHSKNWIVIKSVLSIISLIASSTFIWMILRSHDGISTTQNRLLTGLCISDIMYTLPHSLFGVMVPKEQDYIVWNARGNMASCQINGLLVIFGGHLGPLYNASLCIYYLAIVKYEKSDEFIRTKIEPYLHAIPVAVSFINAFLNFAKDSINIYRSGTCGYGINDPPHCIGYDDGSVVMEGLFDIPCGRGRDFFYYSFILSSSLILLPTLIIVVSLTMIYRSIKCLENKTSRYGIGSLSLMAENINTSRHGTDNSSSRALWLSWKQRTTSIAKKVQAFVRNICSRKKSKQKKKSKHSRSVLFKGVAYSCSLFLTWAFFLPSLFLVYICDKTPIFLIYMAIIFTPLQGVYNLAIFMHPKILSAKRSKRDDLSWRQAFVKAFWSKGKEKKTGRRNRQNNPPPTLRNRKNNRFNDIKNSKYTDRKNSRLTWSFPGGSTTDVRKPDFPQDVTHLSLGNYAYSKASDVDIQKDNQDSSTTHANTEPHSRDICLSTGAGIDDDEDKKKSSSDHNVNDEKSSINPDLLLSERRMVGEYCVEDVSINESNDKENS</sequence>
<keyword evidence="2" id="KW-1133">Transmembrane helix</keyword>
<dbReference type="Gene3D" id="1.20.1070.10">
    <property type="entry name" value="Rhodopsin 7-helix transmembrane proteins"/>
    <property type="match status" value="1"/>
</dbReference>
<feature type="transmembrane region" description="Helical" evidence="2">
    <location>
        <begin position="411"/>
        <end position="438"/>
    </location>
</feature>
<name>A0A7S3V405_9STRA</name>
<reference evidence="3" key="1">
    <citation type="submission" date="2021-01" db="EMBL/GenBank/DDBJ databases">
        <authorList>
            <person name="Corre E."/>
            <person name="Pelletier E."/>
            <person name="Niang G."/>
            <person name="Scheremetjew M."/>
            <person name="Finn R."/>
            <person name="Kale V."/>
            <person name="Holt S."/>
            <person name="Cochrane G."/>
            <person name="Meng A."/>
            <person name="Brown T."/>
            <person name="Cohen L."/>
        </authorList>
    </citation>
    <scope>NUCLEOTIDE SEQUENCE</scope>
    <source>
        <strain evidence="3">MM31A-1</strain>
    </source>
</reference>
<feature type="transmembrane region" description="Helical" evidence="2">
    <location>
        <begin position="154"/>
        <end position="177"/>
    </location>
</feature>
<dbReference type="EMBL" id="HBIO01000826">
    <property type="protein sequence ID" value="CAE0455757.1"/>
    <property type="molecule type" value="Transcribed_RNA"/>
</dbReference>
<gene>
    <name evidence="3" type="ORF">CDEB00056_LOCUS598</name>
</gene>
<feature type="region of interest" description="Disordered" evidence="1">
    <location>
        <begin position="575"/>
        <end position="632"/>
    </location>
</feature>
<feature type="compositionally biased region" description="Basic and acidic residues" evidence="1">
    <location>
        <begin position="520"/>
        <end position="534"/>
    </location>
</feature>
<evidence type="ECO:0000256" key="1">
    <source>
        <dbReference type="SAM" id="MobiDB-lite"/>
    </source>
</evidence>
<dbReference type="CDD" id="cd00637">
    <property type="entry name" value="7tm_classA_rhodopsin-like"/>
    <property type="match status" value="1"/>
</dbReference>
<feature type="transmembrane region" description="Helical" evidence="2">
    <location>
        <begin position="444"/>
        <end position="465"/>
    </location>
</feature>
<feature type="compositionally biased region" description="Basic residues" evidence="1">
    <location>
        <begin position="496"/>
        <end position="505"/>
    </location>
</feature>
<organism evidence="3">
    <name type="scientific">Chaetoceros debilis</name>
    <dbReference type="NCBI Taxonomy" id="122233"/>
    <lineage>
        <taxon>Eukaryota</taxon>
        <taxon>Sar</taxon>
        <taxon>Stramenopiles</taxon>
        <taxon>Ochrophyta</taxon>
        <taxon>Bacillariophyta</taxon>
        <taxon>Coscinodiscophyceae</taxon>
        <taxon>Chaetocerotophycidae</taxon>
        <taxon>Chaetocerotales</taxon>
        <taxon>Chaetocerotaceae</taxon>
        <taxon>Chaetoceros</taxon>
    </lineage>
</organism>
<evidence type="ECO:0000313" key="3">
    <source>
        <dbReference type="EMBL" id="CAE0455757.1"/>
    </source>
</evidence>
<feature type="compositionally biased region" description="Basic and acidic residues" evidence="1">
    <location>
        <begin position="610"/>
        <end position="625"/>
    </location>
</feature>
<proteinExistence type="predicted"/>
<evidence type="ECO:0000256" key="2">
    <source>
        <dbReference type="SAM" id="Phobius"/>
    </source>
</evidence>